<evidence type="ECO:0000313" key="1">
    <source>
        <dbReference type="EMBL" id="MFC6726122.1"/>
    </source>
</evidence>
<sequence length="116" mass="12592">PTAEPEPASFLFTVDRVENCGTTCRDVTVSVRNRGGTAAENVGVDVRLLAGGDELWSGSRSFESVAAGETKTRTERVKLGYFEGAKIKANDGYVTIETTIDWDGGRETFSERRKVA</sequence>
<name>A0ABD5S3M7_9EURY</name>
<proteinExistence type="predicted"/>
<evidence type="ECO:0000313" key="2">
    <source>
        <dbReference type="Proteomes" id="UP001596328"/>
    </source>
</evidence>
<dbReference type="Gene3D" id="2.60.40.10">
    <property type="entry name" value="Immunoglobulins"/>
    <property type="match status" value="1"/>
</dbReference>
<accession>A0ABD5S3M7</accession>
<reference evidence="1 2" key="1">
    <citation type="journal article" date="2019" name="Int. J. Syst. Evol. Microbiol.">
        <title>The Global Catalogue of Microorganisms (GCM) 10K type strain sequencing project: providing services to taxonomists for standard genome sequencing and annotation.</title>
        <authorList>
            <consortium name="The Broad Institute Genomics Platform"/>
            <consortium name="The Broad Institute Genome Sequencing Center for Infectious Disease"/>
            <person name="Wu L."/>
            <person name="Ma J."/>
        </authorList>
    </citation>
    <scope>NUCLEOTIDE SEQUENCE [LARGE SCALE GENOMIC DNA]</scope>
    <source>
        <strain evidence="1 2">NBRC 111368</strain>
    </source>
</reference>
<keyword evidence="2" id="KW-1185">Reference proteome</keyword>
<dbReference type="EMBL" id="JBHSWU010000903">
    <property type="protein sequence ID" value="MFC6726122.1"/>
    <property type="molecule type" value="Genomic_DNA"/>
</dbReference>
<protein>
    <recommendedName>
        <fullName evidence="3">CARDB domain-containing protein</fullName>
    </recommendedName>
</protein>
<evidence type="ECO:0008006" key="3">
    <source>
        <dbReference type="Google" id="ProtNLM"/>
    </source>
</evidence>
<dbReference type="InterPro" id="IPR013783">
    <property type="entry name" value="Ig-like_fold"/>
</dbReference>
<gene>
    <name evidence="1" type="ORF">ACFQE1_17485</name>
</gene>
<organism evidence="1 2">
    <name type="scientific">Halobium palmae</name>
    <dbReference type="NCBI Taxonomy" id="1776492"/>
    <lineage>
        <taxon>Archaea</taxon>
        <taxon>Methanobacteriati</taxon>
        <taxon>Methanobacteriota</taxon>
        <taxon>Stenosarchaea group</taxon>
        <taxon>Halobacteria</taxon>
        <taxon>Halobacteriales</taxon>
        <taxon>Haloferacaceae</taxon>
        <taxon>Halobium</taxon>
    </lineage>
</organism>
<dbReference type="Proteomes" id="UP001596328">
    <property type="component" value="Unassembled WGS sequence"/>
</dbReference>
<comment type="caution">
    <text evidence="1">The sequence shown here is derived from an EMBL/GenBank/DDBJ whole genome shotgun (WGS) entry which is preliminary data.</text>
</comment>
<feature type="non-terminal residue" evidence="1">
    <location>
        <position position="1"/>
    </location>
</feature>
<dbReference type="AlphaFoldDB" id="A0ABD5S3M7"/>